<dbReference type="Gene3D" id="3.30.160.670">
    <property type="match status" value="1"/>
</dbReference>
<sequence length="182" mass="20389">MIADHHAMAGSLACLLFGLAACTSIDVRTEHDPAADFSRFKTFAFAERPVAEESGLDNDAAARDRIESALSRELTNRDVHRVRVEQQPDLTVYYAVAVHEKIQKAWRTGYGWGARYGGGQTTYPYEEGTLIVDLVDPVKQELMWRATMNTHLEETSTGRLDQADRAIARAFEQYPPRTEAAK</sequence>
<gene>
    <name evidence="2" type="ORF">NSJP_2878</name>
</gene>
<evidence type="ECO:0000259" key="1">
    <source>
        <dbReference type="Pfam" id="PF13590"/>
    </source>
</evidence>
<dbReference type="STRING" id="1325564.NSJP_2878"/>
<dbReference type="Pfam" id="PF13590">
    <property type="entry name" value="DUF4136"/>
    <property type="match status" value="1"/>
</dbReference>
<dbReference type="EMBL" id="LT828648">
    <property type="protein sequence ID" value="SLM49045.1"/>
    <property type="molecule type" value="Genomic_DNA"/>
</dbReference>
<dbReference type="OrthoDB" id="5432251at2"/>
<accession>A0A1W1I7T5</accession>
<keyword evidence="2" id="KW-0449">Lipoprotein</keyword>
<dbReference type="AlphaFoldDB" id="A0A1W1I7T5"/>
<reference evidence="2 3" key="1">
    <citation type="submission" date="2017-03" db="EMBL/GenBank/DDBJ databases">
        <authorList>
            <person name="Afonso C.L."/>
            <person name="Miller P.J."/>
            <person name="Scott M.A."/>
            <person name="Spackman E."/>
            <person name="Goraichik I."/>
            <person name="Dimitrov K.M."/>
            <person name="Suarez D.L."/>
            <person name="Swayne D.E."/>
        </authorList>
    </citation>
    <scope>NUCLEOTIDE SEQUENCE [LARGE SCALE GENOMIC DNA]</scope>
    <source>
        <strain evidence="2">Genome sequencing of Nitrospira japonica strain NJ11</strain>
    </source>
</reference>
<feature type="domain" description="DUF4136" evidence="1">
    <location>
        <begin position="27"/>
        <end position="176"/>
    </location>
</feature>
<evidence type="ECO:0000313" key="2">
    <source>
        <dbReference type="EMBL" id="SLM49045.1"/>
    </source>
</evidence>
<name>A0A1W1I7T5_9BACT</name>
<keyword evidence="3" id="KW-1185">Reference proteome</keyword>
<dbReference type="Proteomes" id="UP000192042">
    <property type="component" value="Chromosome I"/>
</dbReference>
<dbReference type="KEGG" id="nja:NSJP_2878"/>
<proteinExistence type="predicted"/>
<organism evidence="2 3">
    <name type="scientific">Nitrospira japonica</name>
    <dbReference type="NCBI Taxonomy" id="1325564"/>
    <lineage>
        <taxon>Bacteria</taxon>
        <taxon>Pseudomonadati</taxon>
        <taxon>Nitrospirota</taxon>
        <taxon>Nitrospiria</taxon>
        <taxon>Nitrospirales</taxon>
        <taxon>Nitrospiraceae</taxon>
        <taxon>Nitrospira</taxon>
    </lineage>
</organism>
<evidence type="ECO:0000313" key="3">
    <source>
        <dbReference type="Proteomes" id="UP000192042"/>
    </source>
</evidence>
<protein>
    <submittedName>
        <fullName evidence="2">Putative lipoprotein</fullName>
    </submittedName>
</protein>
<dbReference type="RefSeq" id="WP_080887346.1">
    <property type="nucleotide sequence ID" value="NZ_LT828648.1"/>
</dbReference>
<dbReference type="InterPro" id="IPR025411">
    <property type="entry name" value="DUF4136"/>
</dbReference>